<evidence type="ECO:0000313" key="1">
    <source>
        <dbReference type="EMBL" id="GGC97817.1"/>
    </source>
</evidence>
<reference evidence="2" key="1">
    <citation type="journal article" date="2019" name="Int. J. Syst. Evol. Microbiol.">
        <title>The Global Catalogue of Microorganisms (GCM) 10K type strain sequencing project: providing services to taxonomists for standard genome sequencing and annotation.</title>
        <authorList>
            <consortium name="The Broad Institute Genomics Platform"/>
            <consortium name="The Broad Institute Genome Sequencing Center for Infectious Disease"/>
            <person name="Wu L."/>
            <person name="Ma J."/>
        </authorList>
    </citation>
    <scope>NUCLEOTIDE SEQUENCE [LARGE SCALE GENOMIC DNA]</scope>
    <source>
        <strain evidence="2">CGMCC 1.15353</strain>
    </source>
</reference>
<protein>
    <submittedName>
        <fullName evidence="1">Uncharacterized protein</fullName>
    </submittedName>
</protein>
<dbReference type="EMBL" id="BMIN01000001">
    <property type="protein sequence ID" value="GGC97817.1"/>
    <property type="molecule type" value="Genomic_DNA"/>
</dbReference>
<keyword evidence="2" id="KW-1185">Reference proteome</keyword>
<sequence length="314" mass="35991">MKENKDGFIANFNCTFGDEDKPMLNYFEEIILPAFKKGYVRKKKGNSFTIENVHLTMQNGIFMLVGLFVKSTFLEVRSRRDENGNLQRTEDNIKADPYSYFIINLKNHRMALVKNQKGSPSLSEFGDVAEYYLKNFVRETNKANKGTDTKELPKPNLHVVAVPLNGKIKEELNKVEKIQRAVFRFYPLNGDIPQNEIVNELRSQLPDFESKSGNVQINSPKNIDKVGETLEETKGLVKPSIAAEYPDGTTRTLNDENFTERATFSVEDSLSFNDNLSTIAGKAISKNEFKETSEENKNIYQRFFDRLENILSRK</sequence>
<proteinExistence type="predicted"/>
<dbReference type="RefSeq" id="WP_188649912.1">
    <property type="nucleotide sequence ID" value="NZ_BMIN01000001.1"/>
</dbReference>
<evidence type="ECO:0000313" key="2">
    <source>
        <dbReference type="Proteomes" id="UP000642571"/>
    </source>
</evidence>
<comment type="caution">
    <text evidence="1">The sequence shown here is derived from an EMBL/GenBank/DDBJ whole genome shotgun (WGS) entry which is preliminary data.</text>
</comment>
<organism evidence="1 2">
    <name type="scientific">Pontibacillus salipaludis</name>
    <dbReference type="NCBI Taxonomy" id="1697394"/>
    <lineage>
        <taxon>Bacteria</taxon>
        <taxon>Bacillati</taxon>
        <taxon>Bacillota</taxon>
        <taxon>Bacilli</taxon>
        <taxon>Bacillales</taxon>
        <taxon>Bacillaceae</taxon>
        <taxon>Pontibacillus</taxon>
    </lineage>
</organism>
<gene>
    <name evidence="1" type="ORF">GCM10011389_01180</name>
</gene>
<name>A0ABQ1PIB2_9BACI</name>
<dbReference type="Proteomes" id="UP000642571">
    <property type="component" value="Unassembled WGS sequence"/>
</dbReference>
<accession>A0ABQ1PIB2</accession>